<dbReference type="EMBL" id="JAMKFB020000025">
    <property type="protein sequence ID" value="KAL0155368.1"/>
    <property type="molecule type" value="Genomic_DNA"/>
</dbReference>
<reference evidence="1 2" key="1">
    <citation type="submission" date="2024-05" db="EMBL/GenBank/DDBJ databases">
        <title>Genome sequencing and assembly of Indian major carp, Cirrhinus mrigala (Hamilton, 1822).</title>
        <authorList>
            <person name="Mohindra V."/>
            <person name="Chowdhury L.M."/>
            <person name="Lal K."/>
            <person name="Jena J.K."/>
        </authorList>
    </citation>
    <scope>NUCLEOTIDE SEQUENCE [LARGE SCALE GENOMIC DNA]</scope>
    <source>
        <strain evidence="1">CM1030</strain>
        <tissue evidence="1">Blood</tissue>
    </source>
</reference>
<accession>A0ABD0N1H6</accession>
<evidence type="ECO:0000313" key="1">
    <source>
        <dbReference type="EMBL" id="KAL0155368.1"/>
    </source>
</evidence>
<evidence type="ECO:0000313" key="2">
    <source>
        <dbReference type="Proteomes" id="UP001529510"/>
    </source>
</evidence>
<name>A0ABD0N1H6_CIRMR</name>
<keyword evidence="2" id="KW-1185">Reference proteome</keyword>
<feature type="non-terminal residue" evidence="1">
    <location>
        <position position="74"/>
    </location>
</feature>
<proteinExistence type="predicted"/>
<sequence>MYHRLKQFRVRFLALQRKNDPEQVLLQCLPSDKAESRLASLSEQYEGPQPSELCVLLEGEQFFAGFERGIDISA</sequence>
<dbReference type="Proteomes" id="UP001529510">
    <property type="component" value="Unassembled WGS sequence"/>
</dbReference>
<gene>
    <name evidence="1" type="ORF">M9458_049631</name>
</gene>
<protein>
    <submittedName>
        <fullName evidence="1">Uncharacterized protein</fullName>
    </submittedName>
</protein>
<comment type="caution">
    <text evidence="1">The sequence shown here is derived from an EMBL/GenBank/DDBJ whole genome shotgun (WGS) entry which is preliminary data.</text>
</comment>
<organism evidence="1 2">
    <name type="scientific">Cirrhinus mrigala</name>
    <name type="common">Mrigala</name>
    <dbReference type="NCBI Taxonomy" id="683832"/>
    <lineage>
        <taxon>Eukaryota</taxon>
        <taxon>Metazoa</taxon>
        <taxon>Chordata</taxon>
        <taxon>Craniata</taxon>
        <taxon>Vertebrata</taxon>
        <taxon>Euteleostomi</taxon>
        <taxon>Actinopterygii</taxon>
        <taxon>Neopterygii</taxon>
        <taxon>Teleostei</taxon>
        <taxon>Ostariophysi</taxon>
        <taxon>Cypriniformes</taxon>
        <taxon>Cyprinidae</taxon>
        <taxon>Labeoninae</taxon>
        <taxon>Labeonini</taxon>
        <taxon>Cirrhinus</taxon>
    </lineage>
</organism>
<dbReference type="AlphaFoldDB" id="A0ABD0N1H6"/>